<dbReference type="InterPro" id="IPR017871">
    <property type="entry name" value="ABC_transporter-like_CS"/>
</dbReference>
<dbReference type="InterPro" id="IPR047641">
    <property type="entry name" value="ABC_transpr_MalK/UgpC-like"/>
</dbReference>
<comment type="caution">
    <text evidence="9">The sequence shown here is derived from an EMBL/GenBank/DDBJ whole genome shotgun (WGS) entry which is preliminary data.</text>
</comment>
<dbReference type="InterPro" id="IPR003439">
    <property type="entry name" value="ABC_transporter-like_ATP-bd"/>
</dbReference>
<gene>
    <name evidence="9" type="ORF">OJ962_22495</name>
</gene>
<keyword evidence="4 9" id="KW-0067">ATP-binding</keyword>
<dbReference type="InterPro" id="IPR015853">
    <property type="entry name" value="ABC_transpr_FbpC"/>
</dbReference>
<keyword evidence="6" id="KW-0472">Membrane</keyword>
<reference evidence="9" key="1">
    <citation type="submission" date="2022-10" db="EMBL/GenBank/DDBJ databases">
        <title>The WGS of Solirubrobacter sp. CPCC 204708.</title>
        <authorList>
            <person name="Jiang Z."/>
        </authorList>
    </citation>
    <scope>NUCLEOTIDE SEQUENCE</scope>
    <source>
        <strain evidence="9">CPCC 204708</strain>
    </source>
</reference>
<keyword evidence="2" id="KW-1003">Cell membrane</keyword>
<feature type="compositionally biased region" description="Basic and acidic residues" evidence="7">
    <location>
        <begin position="1"/>
        <end position="17"/>
    </location>
</feature>
<evidence type="ECO:0000256" key="5">
    <source>
        <dbReference type="ARBA" id="ARBA00022967"/>
    </source>
</evidence>
<dbReference type="Proteomes" id="UP001147700">
    <property type="component" value="Unassembled WGS sequence"/>
</dbReference>
<evidence type="ECO:0000313" key="9">
    <source>
        <dbReference type="EMBL" id="MDA0140286.1"/>
    </source>
</evidence>
<feature type="region of interest" description="Disordered" evidence="7">
    <location>
        <begin position="1"/>
        <end position="32"/>
    </location>
</feature>
<feature type="domain" description="ABC transporter" evidence="8">
    <location>
        <begin position="38"/>
        <end position="264"/>
    </location>
</feature>
<evidence type="ECO:0000313" key="10">
    <source>
        <dbReference type="Proteomes" id="UP001147700"/>
    </source>
</evidence>
<dbReference type="PROSITE" id="PS00211">
    <property type="entry name" value="ABC_TRANSPORTER_1"/>
    <property type="match status" value="1"/>
</dbReference>
<evidence type="ECO:0000256" key="1">
    <source>
        <dbReference type="ARBA" id="ARBA00022448"/>
    </source>
</evidence>
<dbReference type="PANTHER" id="PTHR43875">
    <property type="entry name" value="MALTODEXTRIN IMPORT ATP-BINDING PROTEIN MSMX"/>
    <property type="match status" value="1"/>
</dbReference>
<evidence type="ECO:0000256" key="6">
    <source>
        <dbReference type="ARBA" id="ARBA00023136"/>
    </source>
</evidence>
<dbReference type="GO" id="GO:0005524">
    <property type="term" value="F:ATP binding"/>
    <property type="evidence" value="ECO:0007669"/>
    <property type="project" value="UniProtKB-KW"/>
</dbReference>
<dbReference type="Gene3D" id="3.40.50.300">
    <property type="entry name" value="P-loop containing nucleotide triphosphate hydrolases"/>
    <property type="match status" value="1"/>
</dbReference>
<organism evidence="9 10">
    <name type="scientific">Solirubrobacter deserti</name>
    <dbReference type="NCBI Taxonomy" id="2282478"/>
    <lineage>
        <taxon>Bacteria</taxon>
        <taxon>Bacillati</taxon>
        <taxon>Actinomycetota</taxon>
        <taxon>Thermoleophilia</taxon>
        <taxon>Solirubrobacterales</taxon>
        <taxon>Solirubrobacteraceae</taxon>
        <taxon>Solirubrobacter</taxon>
    </lineage>
</organism>
<keyword evidence="10" id="KW-1185">Reference proteome</keyword>
<dbReference type="Pfam" id="PF00005">
    <property type="entry name" value="ABC_tran"/>
    <property type="match status" value="1"/>
</dbReference>
<keyword evidence="5" id="KW-1278">Translocase</keyword>
<dbReference type="SUPFAM" id="SSF52540">
    <property type="entry name" value="P-loop containing nucleoside triphosphate hydrolases"/>
    <property type="match status" value="1"/>
</dbReference>
<evidence type="ECO:0000256" key="4">
    <source>
        <dbReference type="ARBA" id="ARBA00022840"/>
    </source>
</evidence>
<protein>
    <submittedName>
        <fullName evidence="9">ABC transporter ATP-binding protein</fullName>
    </submittedName>
</protein>
<sequence>MERGRGPDRRRAQRDVLRAAQHRRGDRAHRPGDRRQILSVEGLSVRYGGVDALRELSLALEPGELVAVLGASGSGKSTLLRAIAGLEEIAAGRVLIGGEDVSRLAPARRGVAMVFQSFALFPHMTVERNIAFGLRARGESTQAVASTAEALGLSALLDRRPGELSGGERQRVALARALAARPRVLLLDEPLSNLDAQLRVSTRGEIRRVQERTGVTTLHVTHDQVEALALGHRVAVLRDGRLEQLGTPDEVWERPASAWVARFVGTPPMNLVPGERGLCGFRAEDAAARVDPGGEYVFELAERVGADVLWHLRRGEDLVAVRAGGAAPAVGERVAVEVPEARVRWFDRETGRAL</sequence>
<dbReference type="InterPro" id="IPR008995">
    <property type="entry name" value="Mo/tungstate-bd_C_term_dom"/>
</dbReference>
<dbReference type="SMART" id="SM00382">
    <property type="entry name" value="AAA"/>
    <property type="match status" value="1"/>
</dbReference>
<dbReference type="SUPFAM" id="SSF50331">
    <property type="entry name" value="MOP-like"/>
    <property type="match status" value="1"/>
</dbReference>
<keyword evidence="1" id="KW-0813">Transport</keyword>
<dbReference type="Gene3D" id="2.40.50.100">
    <property type="match status" value="1"/>
</dbReference>
<dbReference type="InterPro" id="IPR012340">
    <property type="entry name" value="NA-bd_OB-fold"/>
</dbReference>
<dbReference type="Gene3D" id="2.40.50.140">
    <property type="entry name" value="Nucleic acid-binding proteins"/>
    <property type="match status" value="1"/>
</dbReference>
<proteinExistence type="predicted"/>
<dbReference type="EMBL" id="JAPCID010000037">
    <property type="protein sequence ID" value="MDA0140286.1"/>
    <property type="molecule type" value="Genomic_DNA"/>
</dbReference>
<name>A0ABT4RPQ6_9ACTN</name>
<evidence type="ECO:0000259" key="8">
    <source>
        <dbReference type="PROSITE" id="PS50893"/>
    </source>
</evidence>
<dbReference type="CDD" id="cd03259">
    <property type="entry name" value="ABC_Carb_Solutes_like"/>
    <property type="match status" value="1"/>
</dbReference>
<dbReference type="PANTHER" id="PTHR43875:SF15">
    <property type="entry name" value="TREHALOSE IMPORT ATP-BINDING PROTEIN SUGC"/>
    <property type="match status" value="1"/>
</dbReference>
<evidence type="ECO:0000256" key="3">
    <source>
        <dbReference type="ARBA" id="ARBA00022741"/>
    </source>
</evidence>
<evidence type="ECO:0000256" key="2">
    <source>
        <dbReference type="ARBA" id="ARBA00022475"/>
    </source>
</evidence>
<accession>A0ABT4RPQ6</accession>
<dbReference type="InterPro" id="IPR003593">
    <property type="entry name" value="AAA+_ATPase"/>
</dbReference>
<dbReference type="PROSITE" id="PS50893">
    <property type="entry name" value="ABC_TRANSPORTER_2"/>
    <property type="match status" value="1"/>
</dbReference>
<evidence type="ECO:0000256" key="7">
    <source>
        <dbReference type="SAM" id="MobiDB-lite"/>
    </source>
</evidence>
<keyword evidence="3" id="KW-0547">Nucleotide-binding</keyword>
<dbReference type="InterPro" id="IPR027417">
    <property type="entry name" value="P-loop_NTPase"/>
</dbReference>